<keyword evidence="2" id="KW-1185">Reference proteome</keyword>
<protein>
    <submittedName>
        <fullName evidence="1">Uncharacterized protein</fullName>
    </submittedName>
</protein>
<dbReference type="RefSeq" id="WP_006871467.1">
    <property type="nucleotide sequence ID" value="NZ_JH413830.1"/>
</dbReference>
<organism evidence="1 2">
    <name type="scientific">Legionella drancourtii LLAP12</name>
    <dbReference type="NCBI Taxonomy" id="658187"/>
    <lineage>
        <taxon>Bacteria</taxon>
        <taxon>Pseudomonadati</taxon>
        <taxon>Pseudomonadota</taxon>
        <taxon>Gammaproteobacteria</taxon>
        <taxon>Legionellales</taxon>
        <taxon>Legionellaceae</taxon>
        <taxon>Legionella</taxon>
    </lineage>
</organism>
<gene>
    <name evidence="1" type="ORF">LDG_7560</name>
</gene>
<reference evidence="1 2" key="1">
    <citation type="journal article" date="2011" name="BMC Genomics">
        <title>Insight into cross-talk between intra-amoebal pathogens.</title>
        <authorList>
            <person name="Gimenez G."/>
            <person name="Bertelli C."/>
            <person name="Moliner C."/>
            <person name="Robert C."/>
            <person name="Raoult D."/>
            <person name="Fournier P.E."/>
            <person name="Greub G."/>
        </authorList>
    </citation>
    <scope>NUCLEOTIDE SEQUENCE [LARGE SCALE GENOMIC DNA]</scope>
    <source>
        <strain evidence="1 2">LLAP12</strain>
    </source>
</reference>
<sequence>MKQKKRKLNSLTTRVRVDEIEKREKRVTHSDLIHKAISLADVSAKTRAAEGIVYIHTIHTFENIWNALPEQDKRALHNGHEIHLDVKNAYYRHFVQTLIGAQRQQEPQVPRTEPESRSMFYNFAVHAQSTSSAQAKEAVQSITLDKALSIAKNVGTNMGKAAAKAAEKYFETVHTIDYVWSLAKCRDTLLEGFSPVEQKIIKERCHKNYVMALLANQIEDPIQRAEYYATRNASRNVANGTRYKERYTEHYLWTKLRSQGQNKLLFREDERLHMKIKEAYCQCYIKILKKASEPKSVVNPNENHLPDRHLGKEYRFLSRALSLTESPKVSDDANIYFPRMR</sequence>
<name>G9EQL2_9GAMM</name>
<evidence type="ECO:0000313" key="2">
    <source>
        <dbReference type="Proteomes" id="UP000002770"/>
    </source>
</evidence>
<dbReference type="EMBL" id="JH413830">
    <property type="protein sequence ID" value="EHL30458.1"/>
    <property type="molecule type" value="Genomic_DNA"/>
</dbReference>
<accession>G9EQL2</accession>
<evidence type="ECO:0000313" key="1">
    <source>
        <dbReference type="EMBL" id="EHL30458.1"/>
    </source>
</evidence>
<proteinExistence type="predicted"/>
<dbReference type="Proteomes" id="UP000002770">
    <property type="component" value="Unassembled WGS sequence"/>
</dbReference>
<dbReference type="HOGENOM" id="CLU_813267_0_0_6"/>
<dbReference type="AlphaFoldDB" id="G9EQL2"/>
<dbReference type="InParanoid" id="G9EQL2"/>